<name>A0A7G1I0Z7_9BACT</name>
<dbReference type="InterPro" id="IPR025178">
    <property type="entry name" value="Lnb_N"/>
</dbReference>
<sequence length="404" mass="46746">MSMGYNMNIKYAFLFCLFYFVYFSAYPSVGDSIKVSLLTCSPGERSFELFGHTGIRVQGPEKDMDIVFHYGVFNFNAPHFIYRFTKGETDYSIGTTSFRNFVLSYAVRNSGVMEQELNLTTEEKEDLLQALVVNNLPQNRIYRYNFLFDNCATRPRDIVEKCIRGKIDYIAPEGHPTFRDMIHKCTFNFPWLTFGIDLALGAPLDRQISYREEMFLPSVLMEAFGNAQVISTPQDSVRPLVTESYIVVPDSHKGEDNSVSYNPYTTPMACGIYFLVVILILSALEIWKKQHFRWLDCIIFSFYGIVGCVICFLVFISEHPATSPNYSIIWANPLQLLIAVLVWVKYLKKVVSYYHFVNFAVLLLFLIVWHWLPQLLNIAFIPYIIILIVRSLTYIGVDKRLRNI</sequence>
<feature type="domain" description="Lnb-like transmembrane" evidence="3">
    <location>
        <begin position="265"/>
        <end position="395"/>
    </location>
</feature>
<feature type="transmembrane region" description="Helical" evidence="1">
    <location>
        <begin position="294"/>
        <end position="316"/>
    </location>
</feature>
<evidence type="ECO:0000313" key="5">
    <source>
        <dbReference type="Proteomes" id="UP000594042"/>
    </source>
</evidence>
<dbReference type="InterPro" id="IPR057436">
    <property type="entry name" value="5TMH_Lnb"/>
</dbReference>
<evidence type="ECO:0000259" key="2">
    <source>
        <dbReference type="Pfam" id="PF13387"/>
    </source>
</evidence>
<organism evidence="4 5">
    <name type="scientific">Coprobacter secundus subsp. similis</name>
    <dbReference type="NCBI Taxonomy" id="2751153"/>
    <lineage>
        <taxon>Bacteria</taxon>
        <taxon>Pseudomonadati</taxon>
        <taxon>Bacteroidota</taxon>
        <taxon>Bacteroidia</taxon>
        <taxon>Bacteroidales</taxon>
        <taxon>Barnesiellaceae</taxon>
        <taxon>Coprobacter</taxon>
    </lineage>
</organism>
<feature type="transmembrane region" description="Helical" evidence="1">
    <location>
        <begin position="378"/>
        <end position="397"/>
    </location>
</feature>
<dbReference type="Proteomes" id="UP000594042">
    <property type="component" value="Chromosome"/>
</dbReference>
<dbReference type="KEGG" id="copr:Cop2CBH44_26940"/>
<feature type="transmembrane region" description="Helical" evidence="1">
    <location>
        <begin position="328"/>
        <end position="346"/>
    </location>
</feature>
<keyword evidence="1" id="KW-0812">Transmembrane</keyword>
<reference evidence="5" key="1">
    <citation type="submission" date="2020-07" db="EMBL/GenBank/DDBJ databases">
        <title>Complete genome sequencing of Coprobacter sp. strain 2CBH44.</title>
        <authorList>
            <person name="Sakamoto M."/>
            <person name="Murakami T."/>
            <person name="Mori H."/>
        </authorList>
    </citation>
    <scope>NUCLEOTIDE SEQUENCE [LARGE SCALE GENOMIC DNA]</scope>
    <source>
        <strain evidence="5">2CBH44</strain>
    </source>
</reference>
<feature type="domain" description="Lnb N-terminal periplasmic" evidence="2">
    <location>
        <begin position="31"/>
        <end position="170"/>
    </location>
</feature>
<accession>A0A7G1I0Z7</accession>
<keyword evidence="5" id="KW-1185">Reference proteome</keyword>
<gene>
    <name evidence="4" type="ORF">Cop2CBH44_26940</name>
</gene>
<feature type="transmembrane region" description="Helical" evidence="1">
    <location>
        <begin position="353"/>
        <end position="372"/>
    </location>
</feature>
<dbReference type="AlphaFoldDB" id="A0A7G1I0Z7"/>
<dbReference type="EMBL" id="AP023322">
    <property type="protein sequence ID" value="BCI64341.1"/>
    <property type="molecule type" value="Genomic_DNA"/>
</dbReference>
<dbReference type="Pfam" id="PF13387">
    <property type="entry name" value="Lnb_N"/>
    <property type="match status" value="1"/>
</dbReference>
<protein>
    <submittedName>
        <fullName evidence="4">Membrane protein</fullName>
    </submittedName>
</protein>
<evidence type="ECO:0000259" key="3">
    <source>
        <dbReference type="Pfam" id="PF25221"/>
    </source>
</evidence>
<proteinExistence type="predicted"/>
<keyword evidence="1" id="KW-0472">Membrane</keyword>
<evidence type="ECO:0000313" key="4">
    <source>
        <dbReference type="EMBL" id="BCI64341.1"/>
    </source>
</evidence>
<keyword evidence="1" id="KW-1133">Transmembrane helix</keyword>
<evidence type="ECO:0000256" key="1">
    <source>
        <dbReference type="SAM" id="Phobius"/>
    </source>
</evidence>
<dbReference type="Pfam" id="PF25221">
    <property type="entry name" value="5TMH_Lnb"/>
    <property type="match status" value="1"/>
</dbReference>
<feature type="transmembrane region" description="Helical" evidence="1">
    <location>
        <begin position="264"/>
        <end position="287"/>
    </location>
</feature>